<sequence length="68" mass="8294">MYFQNWKLFITYEKLLFNLPLCPKKTFTILFYVANKAIIEFSRQDKIKKTEKKLKLIFKLLKLLYNGN</sequence>
<reference evidence="1 2" key="1">
    <citation type="journal article" date="2018" name="Sci. Rep.">
        <title>Genomic signatures of local adaptation to the degree of environmental predictability in rotifers.</title>
        <authorList>
            <person name="Franch-Gras L."/>
            <person name="Hahn C."/>
            <person name="Garcia-Roger E.M."/>
            <person name="Carmona M.J."/>
            <person name="Serra M."/>
            <person name="Gomez A."/>
        </authorList>
    </citation>
    <scope>NUCLEOTIDE SEQUENCE [LARGE SCALE GENOMIC DNA]</scope>
    <source>
        <strain evidence="1">HYR1</strain>
    </source>
</reference>
<keyword evidence="2" id="KW-1185">Reference proteome</keyword>
<organism evidence="1 2">
    <name type="scientific">Brachionus plicatilis</name>
    <name type="common">Marine rotifer</name>
    <name type="synonym">Brachionus muelleri</name>
    <dbReference type="NCBI Taxonomy" id="10195"/>
    <lineage>
        <taxon>Eukaryota</taxon>
        <taxon>Metazoa</taxon>
        <taxon>Spiralia</taxon>
        <taxon>Gnathifera</taxon>
        <taxon>Rotifera</taxon>
        <taxon>Eurotatoria</taxon>
        <taxon>Monogononta</taxon>
        <taxon>Pseudotrocha</taxon>
        <taxon>Ploima</taxon>
        <taxon>Brachionidae</taxon>
        <taxon>Brachionus</taxon>
    </lineage>
</organism>
<dbReference type="EMBL" id="REGN01006003">
    <property type="protein sequence ID" value="RNA11259.1"/>
    <property type="molecule type" value="Genomic_DNA"/>
</dbReference>
<protein>
    <submittedName>
        <fullName evidence="1">Uncharacterized protein</fullName>
    </submittedName>
</protein>
<gene>
    <name evidence="1" type="ORF">BpHYR1_005919</name>
</gene>
<proteinExistence type="predicted"/>
<name>A0A3M7QJ03_BRAPC</name>
<evidence type="ECO:0000313" key="1">
    <source>
        <dbReference type="EMBL" id="RNA11259.1"/>
    </source>
</evidence>
<dbReference type="Proteomes" id="UP000276133">
    <property type="component" value="Unassembled WGS sequence"/>
</dbReference>
<accession>A0A3M7QJ03</accession>
<dbReference type="AlphaFoldDB" id="A0A3M7QJ03"/>
<evidence type="ECO:0000313" key="2">
    <source>
        <dbReference type="Proteomes" id="UP000276133"/>
    </source>
</evidence>
<comment type="caution">
    <text evidence="1">The sequence shown here is derived from an EMBL/GenBank/DDBJ whole genome shotgun (WGS) entry which is preliminary data.</text>
</comment>